<organism evidence="2 3">
    <name type="scientific">Aminipila terrae</name>
    <dbReference type="NCBI Taxonomy" id="2697030"/>
    <lineage>
        <taxon>Bacteria</taxon>
        <taxon>Bacillati</taxon>
        <taxon>Bacillota</taxon>
        <taxon>Clostridia</taxon>
        <taxon>Peptostreptococcales</taxon>
        <taxon>Anaerovoracaceae</taxon>
        <taxon>Aminipila</taxon>
    </lineage>
</organism>
<reference evidence="2 3" key="1">
    <citation type="submission" date="2020-01" db="EMBL/GenBank/DDBJ databases">
        <title>Genomic analysis of Aminipila sp. CBA3637.</title>
        <authorList>
            <person name="Kim Y.B."/>
            <person name="Roh S.W."/>
        </authorList>
    </citation>
    <scope>NUCLEOTIDE SEQUENCE [LARGE SCALE GENOMIC DNA]</scope>
    <source>
        <strain evidence="2 3">CBA3637</strain>
    </source>
</reference>
<protein>
    <submittedName>
        <fullName evidence="2">Uncharacterized protein</fullName>
    </submittedName>
</protein>
<keyword evidence="1" id="KW-0472">Membrane</keyword>
<dbReference type="EMBL" id="CP047591">
    <property type="protein sequence ID" value="QHI72679.1"/>
    <property type="molecule type" value="Genomic_DNA"/>
</dbReference>
<dbReference type="KEGG" id="amic:Ami3637_09960"/>
<dbReference type="AlphaFoldDB" id="A0A6P1MDB9"/>
<feature type="transmembrane region" description="Helical" evidence="1">
    <location>
        <begin position="7"/>
        <end position="33"/>
    </location>
</feature>
<keyword evidence="1" id="KW-1133">Transmembrane helix</keyword>
<feature type="transmembrane region" description="Helical" evidence="1">
    <location>
        <begin position="45"/>
        <end position="65"/>
    </location>
</feature>
<evidence type="ECO:0000256" key="1">
    <source>
        <dbReference type="SAM" id="Phobius"/>
    </source>
</evidence>
<evidence type="ECO:0000313" key="3">
    <source>
        <dbReference type="Proteomes" id="UP000463883"/>
    </source>
</evidence>
<dbReference type="Proteomes" id="UP000463883">
    <property type="component" value="Chromosome"/>
</dbReference>
<evidence type="ECO:0000313" key="2">
    <source>
        <dbReference type="EMBL" id="QHI72679.1"/>
    </source>
</evidence>
<accession>A0A6P1MDB9</accession>
<sequence length="184" mass="21313">MIEKIDYALPIIIIFMAITIFVTGMFMFYKLFARFSDRTARKIEIVGYVVLTVVLIWELLFKNILMAEFYQSDSFFISQKLDDIYTLLIHPEIPEDTYRFYNLQQNEGVITQIVITDSIEFVLKLISTLAIAIGRIQELLITKKDGGKDNPKILQGQDCYQPIDENKADLSLNKEIKSNNTCSY</sequence>
<keyword evidence="1" id="KW-0812">Transmembrane</keyword>
<keyword evidence="3" id="KW-1185">Reference proteome</keyword>
<name>A0A6P1MDB9_9FIRM</name>
<proteinExistence type="predicted"/>
<dbReference type="RefSeq" id="WP_162362446.1">
    <property type="nucleotide sequence ID" value="NZ_CP047591.1"/>
</dbReference>
<gene>
    <name evidence="2" type="ORF">Ami3637_09960</name>
</gene>